<dbReference type="EMBL" id="DTBD01000056">
    <property type="protein sequence ID" value="HGQ64854.1"/>
    <property type="molecule type" value="Genomic_DNA"/>
</dbReference>
<comment type="caution">
    <text evidence="2">The sequence shown here is derived from an EMBL/GenBank/DDBJ whole genome shotgun (WGS) entry which is preliminary data.</text>
</comment>
<protein>
    <submittedName>
        <fullName evidence="2">Uncharacterized protein</fullName>
    </submittedName>
</protein>
<evidence type="ECO:0000256" key="1">
    <source>
        <dbReference type="SAM" id="Phobius"/>
    </source>
</evidence>
<feature type="transmembrane region" description="Helical" evidence="1">
    <location>
        <begin position="87"/>
        <end position="106"/>
    </location>
</feature>
<reference evidence="2" key="1">
    <citation type="journal article" date="2020" name="mSystems">
        <title>Genome- and Community-Level Interaction Insights into Carbon Utilization and Element Cycling Functions of Hydrothermarchaeota in Hydrothermal Sediment.</title>
        <authorList>
            <person name="Zhou Z."/>
            <person name="Liu Y."/>
            <person name="Xu W."/>
            <person name="Pan J."/>
            <person name="Luo Z.H."/>
            <person name="Li M."/>
        </authorList>
    </citation>
    <scope>NUCLEOTIDE SEQUENCE [LARGE SCALE GENOMIC DNA]</scope>
    <source>
        <strain evidence="2">SpSt-637</strain>
    </source>
</reference>
<organism evidence="2">
    <name type="scientific">Ignisphaera aggregans</name>
    <dbReference type="NCBI Taxonomy" id="334771"/>
    <lineage>
        <taxon>Archaea</taxon>
        <taxon>Thermoproteota</taxon>
        <taxon>Thermoprotei</taxon>
        <taxon>Desulfurococcales</taxon>
        <taxon>Desulfurococcaceae</taxon>
        <taxon>Ignisphaera</taxon>
    </lineage>
</organism>
<feature type="transmembrane region" description="Helical" evidence="1">
    <location>
        <begin position="44"/>
        <end position="75"/>
    </location>
</feature>
<feature type="transmembrane region" description="Helical" evidence="1">
    <location>
        <begin position="20"/>
        <end position="38"/>
    </location>
</feature>
<name>A0A7C4JK38_9CREN</name>
<keyword evidence="1" id="KW-0472">Membrane</keyword>
<accession>A0A7C4JK38</accession>
<sequence>MKPYSNTITKIFLQSQLAVLLVRGVYGVLVALTLYLIFSLNENALSLLILLLGGYYLYFAWIYLAILYPISIVIIKVLLNLNKKFDLYLRGISIYFASAIITYSILSAT</sequence>
<evidence type="ECO:0000313" key="2">
    <source>
        <dbReference type="EMBL" id="HGQ64854.1"/>
    </source>
</evidence>
<gene>
    <name evidence="2" type="ORF">ENU08_06385</name>
</gene>
<keyword evidence="1" id="KW-1133">Transmembrane helix</keyword>
<proteinExistence type="predicted"/>
<keyword evidence="1" id="KW-0812">Transmembrane</keyword>
<dbReference type="AlphaFoldDB" id="A0A7C4JK38"/>